<organism evidence="2 3">
    <name type="scientific">Segetibacter aerophilus</name>
    <dbReference type="NCBI Taxonomy" id="670293"/>
    <lineage>
        <taxon>Bacteria</taxon>
        <taxon>Pseudomonadati</taxon>
        <taxon>Bacteroidota</taxon>
        <taxon>Chitinophagia</taxon>
        <taxon>Chitinophagales</taxon>
        <taxon>Chitinophagaceae</taxon>
        <taxon>Segetibacter</taxon>
    </lineage>
</organism>
<keyword evidence="1" id="KW-0472">Membrane</keyword>
<protein>
    <recommendedName>
        <fullName evidence="4">tRNA_anti-like</fullName>
    </recommendedName>
</protein>
<evidence type="ECO:0000256" key="1">
    <source>
        <dbReference type="SAM" id="Phobius"/>
    </source>
</evidence>
<evidence type="ECO:0008006" key="4">
    <source>
        <dbReference type="Google" id="ProtNLM"/>
    </source>
</evidence>
<dbReference type="Proteomes" id="UP000321513">
    <property type="component" value="Unassembled WGS sequence"/>
</dbReference>
<evidence type="ECO:0000313" key="2">
    <source>
        <dbReference type="EMBL" id="GEO09663.1"/>
    </source>
</evidence>
<comment type="caution">
    <text evidence="2">The sequence shown here is derived from an EMBL/GenBank/DDBJ whole genome shotgun (WGS) entry which is preliminary data.</text>
</comment>
<dbReference type="OrthoDB" id="673558at2"/>
<dbReference type="AlphaFoldDB" id="A0A512BCG3"/>
<accession>A0A512BCG3</accession>
<dbReference type="RefSeq" id="WP_147203780.1">
    <property type="nucleotide sequence ID" value="NZ_BJYT01000007.1"/>
</dbReference>
<keyword evidence="1" id="KW-1133">Transmembrane helix</keyword>
<dbReference type="InterPro" id="IPR024422">
    <property type="entry name" value="Protein_unknown_function_OB"/>
</dbReference>
<dbReference type="Pfam" id="PF12869">
    <property type="entry name" value="tRNA_anti-like"/>
    <property type="match status" value="1"/>
</dbReference>
<dbReference type="EMBL" id="BJYT01000007">
    <property type="protein sequence ID" value="GEO09663.1"/>
    <property type="molecule type" value="Genomic_DNA"/>
</dbReference>
<keyword evidence="1" id="KW-0812">Transmembrane</keyword>
<keyword evidence="3" id="KW-1185">Reference proteome</keyword>
<proteinExistence type="predicted"/>
<evidence type="ECO:0000313" key="3">
    <source>
        <dbReference type="Proteomes" id="UP000321513"/>
    </source>
</evidence>
<gene>
    <name evidence="2" type="ORF">SAE01_21590</name>
</gene>
<feature type="transmembrane region" description="Helical" evidence="1">
    <location>
        <begin position="6"/>
        <end position="26"/>
    </location>
</feature>
<sequence length="138" mass="14879">MKKKSVFFSGMVLLVAIIAATAFYMYQKPRTSLADVKADYSVSAKDLYAAFQQDEKKASQQFVEKVVEVTGTVDNVQVSDSTISVLLVGDEMGGVNCSVRKNQDGAETTPAKGATVKVKGRCVGFLMDVNIVDAVIEK</sequence>
<name>A0A512BCG3_9BACT</name>
<reference evidence="2 3" key="1">
    <citation type="submission" date="2019-07" db="EMBL/GenBank/DDBJ databases">
        <title>Whole genome shotgun sequence of Segetibacter aerophilus NBRC 106135.</title>
        <authorList>
            <person name="Hosoyama A."/>
            <person name="Uohara A."/>
            <person name="Ohji S."/>
            <person name="Ichikawa N."/>
        </authorList>
    </citation>
    <scope>NUCLEOTIDE SEQUENCE [LARGE SCALE GENOMIC DNA]</scope>
    <source>
        <strain evidence="2 3">NBRC 106135</strain>
    </source>
</reference>